<dbReference type="Gene3D" id="3.30.1200.10">
    <property type="entry name" value="YggU-like"/>
    <property type="match status" value="1"/>
</dbReference>
<name>A0A2H0WS53_9BACT</name>
<dbReference type="PANTHER" id="PTHR13420:SF7">
    <property type="entry name" value="UPF0235 PROTEIN C15ORF40"/>
    <property type="match status" value="1"/>
</dbReference>
<accession>A0A2H0WS53</accession>
<comment type="similarity">
    <text evidence="1">Belongs to the UPF0235 family.</text>
</comment>
<protein>
    <submittedName>
        <fullName evidence="2">Uncharacterized protein</fullName>
    </submittedName>
</protein>
<dbReference type="AlphaFoldDB" id="A0A2H0WS53"/>
<dbReference type="Proteomes" id="UP000231198">
    <property type="component" value="Unassembled WGS sequence"/>
</dbReference>
<evidence type="ECO:0000313" key="3">
    <source>
        <dbReference type="Proteomes" id="UP000231198"/>
    </source>
</evidence>
<gene>
    <name evidence="2" type="ORF">COT62_03595</name>
</gene>
<dbReference type="SMART" id="SM01152">
    <property type="entry name" value="DUF167"/>
    <property type="match status" value="1"/>
</dbReference>
<dbReference type="InterPro" id="IPR036591">
    <property type="entry name" value="YggU-like_sf"/>
</dbReference>
<dbReference type="EMBL" id="PEZG01000077">
    <property type="protein sequence ID" value="PIS15457.1"/>
    <property type="molecule type" value="Genomic_DNA"/>
</dbReference>
<dbReference type="NCBIfam" id="TIGR00251">
    <property type="entry name" value="DUF167 family protein"/>
    <property type="match status" value="1"/>
</dbReference>
<dbReference type="InterPro" id="IPR003746">
    <property type="entry name" value="DUF167"/>
</dbReference>
<comment type="caution">
    <text evidence="2">The sequence shown here is derived from an EMBL/GenBank/DDBJ whole genome shotgun (WGS) entry which is preliminary data.</text>
</comment>
<evidence type="ECO:0000256" key="1">
    <source>
        <dbReference type="ARBA" id="ARBA00010364"/>
    </source>
</evidence>
<reference evidence="3" key="1">
    <citation type="submission" date="2017-09" db="EMBL/GenBank/DDBJ databases">
        <title>Depth-based differentiation of microbial function through sediment-hosted aquifers and enrichment of novel symbionts in the deep terrestrial subsurface.</title>
        <authorList>
            <person name="Probst A.J."/>
            <person name="Ladd B."/>
            <person name="Jarett J.K."/>
            <person name="Geller-Mcgrath D.E."/>
            <person name="Sieber C.M.K."/>
            <person name="Emerson J.B."/>
            <person name="Anantharaman K."/>
            <person name="Thomas B.C."/>
            <person name="Malmstrom R."/>
            <person name="Stieglmeier M."/>
            <person name="Klingl A."/>
            <person name="Woyke T."/>
            <person name="Ryan C.M."/>
            <person name="Banfield J.F."/>
        </authorList>
    </citation>
    <scope>NUCLEOTIDE SEQUENCE [LARGE SCALE GENOMIC DNA]</scope>
</reference>
<dbReference type="SUPFAM" id="SSF69786">
    <property type="entry name" value="YggU-like"/>
    <property type="match status" value="1"/>
</dbReference>
<evidence type="ECO:0000313" key="2">
    <source>
        <dbReference type="EMBL" id="PIS15457.1"/>
    </source>
</evidence>
<dbReference type="PANTHER" id="PTHR13420">
    <property type="entry name" value="UPF0235 PROTEIN C15ORF40"/>
    <property type="match status" value="1"/>
</dbReference>
<dbReference type="Pfam" id="PF02594">
    <property type="entry name" value="DUF167"/>
    <property type="match status" value="1"/>
</dbReference>
<sequence>MQYFVQIKTNSRKECVEKIDETHLKVTVNVPPHKGKANGKVIDFLASYFDISPSRIHIISGLKNKNKIVSII</sequence>
<proteinExistence type="inferred from homology"/>
<organism evidence="2 3">
    <name type="scientific">Candidatus Roizmanbacteria bacterium CG09_land_8_20_14_0_10_41_9</name>
    <dbReference type="NCBI Taxonomy" id="1974850"/>
    <lineage>
        <taxon>Bacteria</taxon>
        <taxon>Candidatus Roizmaniibacteriota</taxon>
    </lineage>
</organism>
<dbReference type="GO" id="GO:0005737">
    <property type="term" value="C:cytoplasm"/>
    <property type="evidence" value="ECO:0007669"/>
    <property type="project" value="TreeGrafter"/>
</dbReference>